<feature type="modified residue" description="4-aspartylphosphate" evidence="6">
    <location>
        <position position="51"/>
    </location>
</feature>
<dbReference type="GO" id="GO:0006355">
    <property type="term" value="P:regulation of DNA-templated transcription"/>
    <property type="evidence" value="ECO:0007669"/>
    <property type="project" value="InterPro"/>
</dbReference>
<name>A0A1S2VH03_9BACT</name>
<keyword evidence="11" id="KW-1185">Reference proteome</keyword>
<dbReference type="InterPro" id="IPR001867">
    <property type="entry name" value="OmpR/PhoB-type_DNA-bd"/>
</dbReference>
<dbReference type="Proteomes" id="UP000181790">
    <property type="component" value="Unassembled WGS sequence"/>
</dbReference>
<dbReference type="FunFam" id="3.40.50.2300:FF:000001">
    <property type="entry name" value="DNA-binding response regulator PhoB"/>
    <property type="match status" value="1"/>
</dbReference>
<dbReference type="FunFam" id="1.10.10.10:FF:000005">
    <property type="entry name" value="Two-component system response regulator"/>
    <property type="match status" value="1"/>
</dbReference>
<keyword evidence="5" id="KW-0804">Transcription</keyword>
<sequence length="227" mass="26022">MKLLLIEDEDKLSIAVRKGLMQLGYRVDTAYDGQSGLSMALEYDYDVVILDINLPLLSGFQVCQLLRTDKPQIPVLMLTALESLAHKKDGYATGASDYLTKPFLIDELHTRILSLYTRFKEVSTNQTLRIADLELNGHTRQVTRSGQTIDLTAREYAMLEYLLLNKNRIISRVNMYERILKLNVGSSINMIDVYINYLRRKIDKHFSPKLIYTIIGIGYMLKDPTLP</sequence>
<keyword evidence="4 7" id="KW-0238">DNA-binding</keyword>
<dbReference type="GO" id="GO:0005829">
    <property type="term" value="C:cytosol"/>
    <property type="evidence" value="ECO:0007669"/>
    <property type="project" value="TreeGrafter"/>
</dbReference>
<dbReference type="InterPro" id="IPR036388">
    <property type="entry name" value="WH-like_DNA-bd_sf"/>
</dbReference>
<dbReference type="Gene3D" id="1.10.10.10">
    <property type="entry name" value="Winged helix-like DNA-binding domain superfamily/Winged helix DNA-binding domain"/>
    <property type="match status" value="1"/>
</dbReference>
<dbReference type="InterPro" id="IPR039420">
    <property type="entry name" value="WalR-like"/>
</dbReference>
<dbReference type="OrthoDB" id="5343479at2"/>
<protein>
    <submittedName>
        <fullName evidence="10">DNA-binding response regulator</fullName>
    </submittedName>
</protein>
<evidence type="ECO:0000259" key="9">
    <source>
        <dbReference type="PROSITE" id="PS51755"/>
    </source>
</evidence>
<evidence type="ECO:0000313" key="11">
    <source>
        <dbReference type="Proteomes" id="UP000181790"/>
    </source>
</evidence>
<organism evidence="10 11">
    <name type="scientific">Arsenicibacter rosenii</name>
    <dbReference type="NCBI Taxonomy" id="1750698"/>
    <lineage>
        <taxon>Bacteria</taxon>
        <taxon>Pseudomonadati</taxon>
        <taxon>Bacteroidota</taxon>
        <taxon>Cytophagia</taxon>
        <taxon>Cytophagales</taxon>
        <taxon>Spirosomataceae</taxon>
        <taxon>Arsenicibacter</taxon>
    </lineage>
</organism>
<evidence type="ECO:0000256" key="6">
    <source>
        <dbReference type="PROSITE-ProRule" id="PRU00169"/>
    </source>
</evidence>
<dbReference type="AlphaFoldDB" id="A0A1S2VH03"/>
<proteinExistence type="predicted"/>
<dbReference type="GO" id="GO:0000976">
    <property type="term" value="F:transcription cis-regulatory region binding"/>
    <property type="evidence" value="ECO:0007669"/>
    <property type="project" value="TreeGrafter"/>
</dbReference>
<evidence type="ECO:0000256" key="4">
    <source>
        <dbReference type="ARBA" id="ARBA00023125"/>
    </source>
</evidence>
<feature type="domain" description="Response regulatory" evidence="8">
    <location>
        <begin position="2"/>
        <end position="116"/>
    </location>
</feature>
<dbReference type="SMART" id="SM00448">
    <property type="entry name" value="REC"/>
    <property type="match status" value="1"/>
</dbReference>
<keyword evidence="1 6" id="KW-0597">Phosphoprotein</keyword>
<evidence type="ECO:0000313" key="10">
    <source>
        <dbReference type="EMBL" id="OIN57515.1"/>
    </source>
</evidence>
<dbReference type="SMART" id="SM00862">
    <property type="entry name" value="Trans_reg_C"/>
    <property type="match status" value="1"/>
</dbReference>
<dbReference type="InterPro" id="IPR001789">
    <property type="entry name" value="Sig_transdc_resp-reg_receiver"/>
</dbReference>
<evidence type="ECO:0000256" key="5">
    <source>
        <dbReference type="ARBA" id="ARBA00023163"/>
    </source>
</evidence>
<evidence type="ECO:0000256" key="3">
    <source>
        <dbReference type="ARBA" id="ARBA00023015"/>
    </source>
</evidence>
<comment type="caution">
    <text evidence="10">The sequence shown here is derived from an EMBL/GenBank/DDBJ whole genome shotgun (WGS) entry which is preliminary data.</text>
</comment>
<dbReference type="GO" id="GO:0000156">
    <property type="term" value="F:phosphorelay response regulator activity"/>
    <property type="evidence" value="ECO:0007669"/>
    <property type="project" value="TreeGrafter"/>
</dbReference>
<dbReference type="CDD" id="cd00383">
    <property type="entry name" value="trans_reg_C"/>
    <property type="match status" value="1"/>
</dbReference>
<evidence type="ECO:0000256" key="1">
    <source>
        <dbReference type="ARBA" id="ARBA00022553"/>
    </source>
</evidence>
<evidence type="ECO:0000256" key="2">
    <source>
        <dbReference type="ARBA" id="ARBA00023012"/>
    </source>
</evidence>
<feature type="domain" description="OmpR/PhoB-type" evidence="9">
    <location>
        <begin position="125"/>
        <end position="223"/>
    </location>
</feature>
<dbReference type="Pfam" id="PF00486">
    <property type="entry name" value="Trans_reg_C"/>
    <property type="match status" value="1"/>
</dbReference>
<accession>A0A1S2VH03</accession>
<reference evidence="10 11" key="1">
    <citation type="submission" date="2016-10" db="EMBL/GenBank/DDBJ databases">
        <title>Arsenicibacter rosenii gen. nov., sp. nov., an efficient arsenic-methylating bacterium isolated from an arsenic-contaminated paddy soil.</title>
        <authorList>
            <person name="Huang K."/>
        </authorList>
    </citation>
    <scope>NUCLEOTIDE SEQUENCE [LARGE SCALE GENOMIC DNA]</scope>
    <source>
        <strain evidence="10 11">SM-1</strain>
    </source>
</reference>
<dbReference type="PROSITE" id="PS50110">
    <property type="entry name" value="RESPONSE_REGULATORY"/>
    <property type="match status" value="1"/>
</dbReference>
<dbReference type="PANTHER" id="PTHR48111:SF22">
    <property type="entry name" value="REGULATOR OF RPOS"/>
    <property type="match status" value="1"/>
</dbReference>
<dbReference type="Pfam" id="PF00072">
    <property type="entry name" value="Response_reg"/>
    <property type="match status" value="1"/>
</dbReference>
<keyword evidence="2" id="KW-0902">Two-component regulatory system</keyword>
<dbReference type="InterPro" id="IPR011006">
    <property type="entry name" value="CheY-like_superfamily"/>
</dbReference>
<dbReference type="GO" id="GO:0032993">
    <property type="term" value="C:protein-DNA complex"/>
    <property type="evidence" value="ECO:0007669"/>
    <property type="project" value="TreeGrafter"/>
</dbReference>
<dbReference type="EMBL" id="MORL01000012">
    <property type="protein sequence ID" value="OIN57515.1"/>
    <property type="molecule type" value="Genomic_DNA"/>
</dbReference>
<dbReference type="Gene3D" id="3.40.50.2300">
    <property type="match status" value="1"/>
</dbReference>
<dbReference type="PANTHER" id="PTHR48111">
    <property type="entry name" value="REGULATOR OF RPOS"/>
    <property type="match status" value="1"/>
</dbReference>
<dbReference type="PROSITE" id="PS51755">
    <property type="entry name" value="OMPR_PHOB"/>
    <property type="match status" value="1"/>
</dbReference>
<gene>
    <name evidence="10" type="ORF">BLX24_19770</name>
</gene>
<keyword evidence="3" id="KW-0805">Transcription regulation</keyword>
<evidence type="ECO:0000259" key="8">
    <source>
        <dbReference type="PROSITE" id="PS50110"/>
    </source>
</evidence>
<feature type="DNA-binding region" description="OmpR/PhoB-type" evidence="7">
    <location>
        <begin position="125"/>
        <end position="223"/>
    </location>
</feature>
<dbReference type="SUPFAM" id="SSF52172">
    <property type="entry name" value="CheY-like"/>
    <property type="match status" value="1"/>
</dbReference>
<evidence type="ECO:0000256" key="7">
    <source>
        <dbReference type="PROSITE-ProRule" id="PRU01091"/>
    </source>
</evidence>